<dbReference type="PANTHER" id="PTHR12526:SF637">
    <property type="entry name" value="GLYCOSYLTRANSFERASE EPSF-RELATED"/>
    <property type="match status" value="1"/>
</dbReference>
<keyword evidence="4" id="KW-1185">Reference proteome</keyword>
<comment type="caution">
    <text evidence="3">The sequence shown here is derived from an EMBL/GenBank/DDBJ whole genome shotgun (WGS) entry which is preliminary data.</text>
</comment>
<feature type="domain" description="Glycosyl transferase family 1" evidence="1">
    <location>
        <begin position="214"/>
        <end position="355"/>
    </location>
</feature>
<accession>A0ABT0TNL3</accession>
<dbReference type="Pfam" id="PF13477">
    <property type="entry name" value="Glyco_trans_4_2"/>
    <property type="match status" value="1"/>
</dbReference>
<dbReference type="CDD" id="cd03801">
    <property type="entry name" value="GT4_PimA-like"/>
    <property type="match status" value="1"/>
</dbReference>
<dbReference type="SUPFAM" id="SSF53756">
    <property type="entry name" value="UDP-Glycosyltransferase/glycogen phosphorylase"/>
    <property type="match status" value="1"/>
</dbReference>
<evidence type="ECO:0000313" key="4">
    <source>
        <dbReference type="Proteomes" id="UP001317191"/>
    </source>
</evidence>
<reference evidence="3 4" key="1">
    <citation type="submission" date="2022-05" db="EMBL/GenBank/DDBJ databases">
        <title>Flavobacterium sp., isolated from activated sludge.</title>
        <authorList>
            <person name="Ran Q."/>
        </authorList>
    </citation>
    <scope>NUCLEOTIDE SEQUENCE [LARGE SCALE GENOMIC DNA]</scope>
    <source>
        <strain evidence="3 4">HXWNR70</strain>
    </source>
</reference>
<dbReference type="RefSeq" id="WP_250592496.1">
    <property type="nucleotide sequence ID" value="NZ_JAMLJM010000004.1"/>
</dbReference>
<organism evidence="3 4">
    <name type="scientific">Flavobacterium luminosum</name>
    <dbReference type="NCBI Taxonomy" id="2949086"/>
    <lineage>
        <taxon>Bacteria</taxon>
        <taxon>Pseudomonadati</taxon>
        <taxon>Bacteroidota</taxon>
        <taxon>Flavobacteriia</taxon>
        <taxon>Flavobacteriales</taxon>
        <taxon>Flavobacteriaceae</taxon>
        <taxon>Flavobacterium</taxon>
    </lineage>
</organism>
<name>A0ABT0TNL3_9FLAO</name>
<evidence type="ECO:0000259" key="2">
    <source>
        <dbReference type="Pfam" id="PF13477"/>
    </source>
</evidence>
<protein>
    <submittedName>
        <fullName evidence="3">Glycosyltransferase family 4 protein</fullName>
    </submittedName>
</protein>
<dbReference type="InterPro" id="IPR028098">
    <property type="entry name" value="Glyco_trans_4-like_N"/>
</dbReference>
<dbReference type="PANTHER" id="PTHR12526">
    <property type="entry name" value="GLYCOSYLTRANSFERASE"/>
    <property type="match status" value="1"/>
</dbReference>
<evidence type="ECO:0000313" key="3">
    <source>
        <dbReference type="EMBL" id="MCL9809088.1"/>
    </source>
</evidence>
<dbReference type="Proteomes" id="UP001317191">
    <property type="component" value="Unassembled WGS sequence"/>
</dbReference>
<proteinExistence type="predicted"/>
<dbReference type="EMBL" id="JAMLJM010000004">
    <property type="protein sequence ID" value="MCL9809088.1"/>
    <property type="molecule type" value="Genomic_DNA"/>
</dbReference>
<feature type="domain" description="Glycosyltransferase subfamily 4-like N-terminal" evidence="2">
    <location>
        <begin position="86"/>
        <end position="156"/>
    </location>
</feature>
<sequence length="381" mass="44048">MKILFVSIPNHHFFQWANQLKDSGHEVYWFDITDGAGFSSKIDWVTQYAGWKIKWNYPFRHRVKKYFPQWYSWIQNRNERSAAKVFSRLVERIQPDVIHVFEMQLAGYPIFSVLQKYAAIPLIYSSWGSDMFQYERLGLTTTFVQRFLQRVDFLITDCHRDHDKALSLGFKNTFLGVFPGNGGIHFLQEAIQPQTQRKYIMVKGYEDGVGKALVILKAMAHYIPQILEEYKLIVYSADEPVLKYLGASAYYQKVQPMVFPRNQHQPNEQILTLMGQSALHVASSVSDGMPNVVLEAMGMGAFPIQSNPGQVTEEVIQHGKNGLLIAFPESEEEIANLMRQAITNSTLREEAQEYNVNFMHSQYERDQLRAKIVALYSQILQ</sequence>
<dbReference type="Pfam" id="PF00534">
    <property type="entry name" value="Glycos_transf_1"/>
    <property type="match status" value="1"/>
</dbReference>
<evidence type="ECO:0000259" key="1">
    <source>
        <dbReference type="Pfam" id="PF00534"/>
    </source>
</evidence>
<dbReference type="Gene3D" id="3.40.50.2000">
    <property type="entry name" value="Glycogen Phosphorylase B"/>
    <property type="match status" value="2"/>
</dbReference>
<gene>
    <name evidence="3" type="ORF">NAT50_06925</name>
</gene>
<dbReference type="InterPro" id="IPR001296">
    <property type="entry name" value="Glyco_trans_1"/>
</dbReference>